<gene>
    <name evidence="2" type="primary">Contig13113.g13981</name>
    <name evidence="2" type="ORF">STYLEM_18828</name>
</gene>
<feature type="transmembrane region" description="Helical" evidence="1">
    <location>
        <begin position="320"/>
        <end position="343"/>
    </location>
</feature>
<evidence type="ECO:0000313" key="2">
    <source>
        <dbReference type="EMBL" id="CDW89691.1"/>
    </source>
</evidence>
<feature type="transmembrane region" description="Helical" evidence="1">
    <location>
        <begin position="167"/>
        <end position="184"/>
    </location>
</feature>
<dbReference type="InParanoid" id="A0A078B641"/>
<feature type="transmembrane region" description="Helical" evidence="1">
    <location>
        <begin position="245"/>
        <end position="262"/>
    </location>
</feature>
<evidence type="ECO:0000256" key="1">
    <source>
        <dbReference type="SAM" id="Phobius"/>
    </source>
</evidence>
<evidence type="ECO:0000313" key="3">
    <source>
        <dbReference type="Proteomes" id="UP000039865"/>
    </source>
</evidence>
<keyword evidence="1" id="KW-0472">Membrane</keyword>
<feature type="transmembrane region" description="Helical" evidence="1">
    <location>
        <begin position="134"/>
        <end position="155"/>
    </location>
</feature>
<accession>A0A078B641</accession>
<keyword evidence="1" id="KW-1133">Transmembrane helix</keyword>
<proteinExistence type="predicted"/>
<feature type="transmembrane region" description="Helical" evidence="1">
    <location>
        <begin position="190"/>
        <end position="207"/>
    </location>
</feature>
<feature type="transmembrane region" description="Helical" evidence="1">
    <location>
        <begin position="364"/>
        <end position="388"/>
    </location>
</feature>
<sequence>MEVGELPGGNLIKILACLSIINYNVFSANPFINIKLNQDLGENNVVSSILGRGYVGYDILLMMQGWIVAQSIHYGAKKSSIQEATIKLWINKYFQIAPIVYLYSIFTYLFFEALDFSDFITNLLFIGNCTNNQLLTTLWFTQILFQLILVSSFWIQFCDGLEFDYQMLSNAILIFAMISIQSPTGERYLIFDRGSSYFIGIAFFYVTQRYKRNPDVGSILLKTFVACSIIFTFFSLYLIPTVSGLNIFIATVVFGIFIIACFHKNQDSYRANILNQDFIQWVGKISISMVITNGIIFNDLKVAEIYDTYFKYSLSDYPRNYLWFAIEISIALLITIIISYLGEKFIIKHSQNYASSLISQVPRGLTLSFIKIVSGILLFILIIGAVIFNTLPQLKHNQFTPIKLRLSQDFLAGQLSQHNYDLLQYFQDIPIEDQKQEQYQIKGVNFYLTSRKLREGKIFTLKYDQSKRDFIIEAQDVELFGDGLIQAGVSSSEFKFHSIFKKIQFQFGMRQASKLKGPIFEATAQQFQMDLLNLTLEKDMADSDQKIIIMSKLAATLRSQILLKIEQQNIGHQILLQSQQGEQASIEQQPFNLIKHLTQMSEGVFFYEDLIQFNLRYSTIYGYHPVSNSNLQDLLFQPIGNRRPLVQLKFDAEYFNELLAYLRDHKGWLNLDEDNISIIEEQLNITFPKTIGNLSKVLPNFELDYDDNQKINWIYSFNPIKDSFLQQQSDYGIQFTAEGDLNFKYKAVLAAHFYDSNGNYREVRRFYPEISLELNFQLDPYTYKLNVNMKKLQFNSMKSFKKSVERSEDEFYISNEANLALVKLKNMINEINPKLKEMSQVPFWLKCLGINEPEIAIRFEDRYAQIDIIGSMDTKSSKLKDSSKCLRFQKDLMQNSLSAIFTIAFENQSNLKSETGYQPIDFDKAMISAINDEYSEQNDVDLD</sequence>
<feature type="transmembrane region" description="Helical" evidence="1">
    <location>
        <begin position="93"/>
        <end position="114"/>
    </location>
</feature>
<organism evidence="2 3">
    <name type="scientific">Stylonychia lemnae</name>
    <name type="common">Ciliate</name>
    <dbReference type="NCBI Taxonomy" id="5949"/>
    <lineage>
        <taxon>Eukaryota</taxon>
        <taxon>Sar</taxon>
        <taxon>Alveolata</taxon>
        <taxon>Ciliophora</taxon>
        <taxon>Intramacronucleata</taxon>
        <taxon>Spirotrichea</taxon>
        <taxon>Stichotrichia</taxon>
        <taxon>Sporadotrichida</taxon>
        <taxon>Oxytrichidae</taxon>
        <taxon>Stylonychinae</taxon>
        <taxon>Stylonychia</taxon>
    </lineage>
</organism>
<feature type="transmembrane region" description="Helical" evidence="1">
    <location>
        <begin position="54"/>
        <end position="72"/>
    </location>
</feature>
<evidence type="ECO:0008006" key="4">
    <source>
        <dbReference type="Google" id="ProtNLM"/>
    </source>
</evidence>
<dbReference type="Proteomes" id="UP000039865">
    <property type="component" value="Unassembled WGS sequence"/>
</dbReference>
<feature type="transmembrane region" description="Helical" evidence="1">
    <location>
        <begin position="282"/>
        <end position="300"/>
    </location>
</feature>
<keyword evidence="1" id="KW-0812">Transmembrane</keyword>
<keyword evidence="3" id="KW-1185">Reference proteome</keyword>
<feature type="transmembrane region" description="Helical" evidence="1">
    <location>
        <begin position="12"/>
        <end position="34"/>
    </location>
</feature>
<dbReference type="EMBL" id="CCKQ01017800">
    <property type="protein sequence ID" value="CDW89691.1"/>
    <property type="molecule type" value="Genomic_DNA"/>
</dbReference>
<name>A0A078B641_STYLE</name>
<protein>
    <recommendedName>
        <fullName evidence="4">Transmembrane protein</fullName>
    </recommendedName>
</protein>
<feature type="transmembrane region" description="Helical" evidence="1">
    <location>
        <begin position="219"/>
        <end position="239"/>
    </location>
</feature>
<dbReference type="AlphaFoldDB" id="A0A078B641"/>
<reference evidence="2 3" key="1">
    <citation type="submission" date="2014-06" db="EMBL/GenBank/DDBJ databases">
        <authorList>
            <person name="Swart Estienne"/>
        </authorList>
    </citation>
    <scope>NUCLEOTIDE SEQUENCE [LARGE SCALE GENOMIC DNA]</scope>
    <source>
        <strain evidence="2 3">130c</strain>
    </source>
</reference>